<protein>
    <recommendedName>
        <fullName evidence="3">Formylmethanofuran dehydrogenase</fullName>
    </recommendedName>
</protein>
<proteinExistence type="predicted"/>
<sequence>MTDDRTAPGAADAPWTCPFCPLLCDDRSAAAPGCPKAEAGLAASTVAAGPAETSARLHGQPVPREQALRVAAEWLHAARQPLLAGWGADVAAARALYPLASRVGAISDVCGGEPLAQALRAQQDRGGYTATLAEVRRHADLIVCVGSWPAERAPRLFERLLAGRDTPPAIVVLGDGVDPPRSITVDGRSTDIEWLAPGLDGPATAALLHLALTRPQRCADAQLRALAERLRSARYAVLVWEPGQLGAQAGLVIERLQGLIGRLNLSGRAAGFPLGGAGGAATAQAVHTWLSGLPLRTRVGPRGLEHDTLRLASERLLADRAVDLLLWVGTFPDQRPPDGDRPRILLGPPALAHALGHESATVFLPVGTPGVDHAGHLVRCDSVVMLPLQALRHSTLPSVAETVNALRTELQRLDGVEVTEVAA</sequence>
<organism evidence="1 2">
    <name type="scientific">Sphaerotilus microaerophilus</name>
    <dbReference type="NCBI Taxonomy" id="2914710"/>
    <lineage>
        <taxon>Bacteria</taxon>
        <taxon>Pseudomonadati</taxon>
        <taxon>Pseudomonadota</taxon>
        <taxon>Betaproteobacteria</taxon>
        <taxon>Burkholderiales</taxon>
        <taxon>Sphaerotilaceae</taxon>
        <taxon>Sphaerotilus</taxon>
    </lineage>
</organism>
<gene>
    <name evidence="1" type="ORF">CATMQ487_35800</name>
</gene>
<accession>A0ABN6PRW1</accession>
<reference evidence="1" key="1">
    <citation type="submission" date="2022-04" db="EMBL/GenBank/DDBJ databases">
        <title>Whole genome sequence of Sphaerotilus sp. FB-5.</title>
        <authorList>
            <person name="Takeda M."/>
            <person name="Narihara S."/>
            <person name="Akimoto M."/>
            <person name="Akimoto R."/>
            <person name="Nishiyashiki S."/>
            <person name="Murakami T."/>
        </authorList>
    </citation>
    <scope>NUCLEOTIDE SEQUENCE</scope>
    <source>
        <strain evidence="1">FB-5</strain>
    </source>
</reference>
<dbReference type="SUPFAM" id="SSF53706">
    <property type="entry name" value="Formate dehydrogenase/DMSO reductase, domains 1-3"/>
    <property type="match status" value="1"/>
</dbReference>
<evidence type="ECO:0000313" key="2">
    <source>
        <dbReference type="Proteomes" id="UP001057498"/>
    </source>
</evidence>
<dbReference type="RefSeq" id="WP_251969867.1">
    <property type="nucleotide sequence ID" value="NZ_AP025730.1"/>
</dbReference>
<dbReference type="Proteomes" id="UP001057498">
    <property type="component" value="Chromosome"/>
</dbReference>
<evidence type="ECO:0008006" key="3">
    <source>
        <dbReference type="Google" id="ProtNLM"/>
    </source>
</evidence>
<dbReference type="EMBL" id="AP025730">
    <property type="protein sequence ID" value="BDI06610.1"/>
    <property type="molecule type" value="Genomic_DNA"/>
</dbReference>
<evidence type="ECO:0000313" key="1">
    <source>
        <dbReference type="EMBL" id="BDI06610.1"/>
    </source>
</evidence>
<name>A0ABN6PRW1_9BURK</name>
<keyword evidence="2" id="KW-1185">Reference proteome</keyword>